<evidence type="ECO:0000256" key="2">
    <source>
        <dbReference type="ARBA" id="ARBA00022448"/>
    </source>
</evidence>
<comment type="similarity">
    <text evidence="7">Belongs to the binding-protein-dependent transport system permease family.</text>
</comment>
<evidence type="ECO:0000259" key="9">
    <source>
        <dbReference type="PROSITE" id="PS50928"/>
    </source>
</evidence>
<feature type="domain" description="ABC transmembrane type-1" evidence="9">
    <location>
        <begin position="111"/>
        <end position="300"/>
    </location>
</feature>
<dbReference type="AlphaFoldDB" id="A0A024H4X2"/>
<evidence type="ECO:0000256" key="1">
    <source>
        <dbReference type="ARBA" id="ARBA00004651"/>
    </source>
</evidence>
<dbReference type="PANTHER" id="PTHR43386:SF1">
    <property type="entry name" value="D,D-DIPEPTIDE TRANSPORT SYSTEM PERMEASE PROTEIN DDPC-RELATED"/>
    <property type="match status" value="1"/>
</dbReference>
<feature type="transmembrane region" description="Helical" evidence="7">
    <location>
        <begin position="109"/>
        <end position="139"/>
    </location>
</feature>
<keyword evidence="4 7" id="KW-0812">Transmembrane</keyword>
<keyword evidence="11" id="KW-1185">Reference proteome</keyword>
<keyword evidence="3" id="KW-1003">Cell membrane</keyword>
<evidence type="ECO:0000256" key="6">
    <source>
        <dbReference type="ARBA" id="ARBA00023136"/>
    </source>
</evidence>
<evidence type="ECO:0000256" key="8">
    <source>
        <dbReference type="SAM" id="MobiDB-lite"/>
    </source>
</evidence>
<dbReference type="InterPro" id="IPR000515">
    <property type="entry name" value="MetI-like"/>
</dbReference>
<dbReference type="EMBL" id="CAQI01000048">
    <property type="protein sequence ID" value="CCQ47220.1"/>
    <property type="molecule type" value="Genomic_DNA"/>
</dbReference>
<keyword evidence="2 7" id="KW-0813">Transport</keyword>
<evidence type="ECO:0000256" key="4">
    <source>
        <dbReference type="ARBA" id="ARBA00022692"/>
    </source>
</evidence>
<dbReference type="CDD" id="cd06261">
    <property type="entry name" value="TM_PBP2"/>
    <property type="match status" value="1"/>
</dbReference>
<evidence type="ECO:0000313" key="10">
    <source>
        <dbReference type="EMBL" id="CCQ47220.1"/>
    </source>
</evidence>
<accession>A0A024H4X2</accession>
<feature type="transmembrane region" description="Helical" evidence="7">
    <location>
        <begin position="146"/>
        <end position="168"/>
    </location>
</feature>
<keyword evidence="5 7" id="KW-1133">Transmembrane helix</keyword>
<comment type="caution">
    <text evidence="10">The sequence shown here is derived from an EMBL/GenBank/DDBJ whole genome shotgun (WGS) entry which is preliminary data.</text>
</comment>
<dbReference type="Gene3D" id="1.10.3720.10">
    <property type="entry name" value="MetI-like"/>
    <property type="match status" value="1"/>
</dbReference>
<dbReference type="RefSeq" id="WP_050056090.1">
    <property type="nucleotide sequence ID" value="NZ_CAQI01000048.1"/>
</dbReference>
<feature type="transmembrane region" description="Helical" evidence="7">
    <location>
        <begin position="48"/>
        <end position="69"/>
    </location>
</feature>
<dbReference type="STRING" id="861266.ARTSIC4J27_3200"/>
<feature type="transmembrane region" description="Helical" evidence="7">
    <location>
        <begin position="228"/>
        <end position="246"/>
    </location>
</feature>
<feature type="transmembrane region" description="Helical" evidence="7">
    <location>
        <begin position="174"/>
        <end position="192"/>
    </location>
</feature>
<evidence type="ECO:0000313" key="11">
    <source>
        <dbReference type="Proteomes" id="UP000035722"/>
    </source>
</evidence>
<dbReference type="OrthoDB" id="9812701at2"/>
<protein>
    <submittedName>
        <fullName evidence="10">Binding--dependent transport system inner membrane component family protein</fullName>
    </submittedName>
</protein>
<dbReference type="InterPro" id="IPR050366">
    <property type="entry name" value="BP-dependent_transpt_permease"/>
</dbReference>
<keyword evidence="6 7" id="KW-0472">Membrane</keyword>
<dbReference type="GO" id="GO:0055085">
    <property type="term" value="P:transmembrane transport"/>
    <property type="evidence" value="ECO:0007669"/>
    <property type="project" value="InterPro"/>
</dbReference>
<dbReference type="PROSITE" id="PS50928">
    <property type="entry name" value="ABC_TM1"/>
    <property type="match status" value="1"/>
</dbReference>
<evidence type="ECO:0000256" key="7">
    <source>
        <dbReference type="RuleBase" id="RU363032"/>
    </source>
</evidence>
<sequence length="319" mass="33125">MTQQLLPTDPASSPAPAATGAPTAEGPQGKVRRRPAAGRRKRAAASPAFLAGCVMLGLVLLLAAGGALLPGYDPFGQDLSAAMRKPFTDPDHLLGTDSLGRDMLSRLSLASFVTLGIALAVVILNAVIGTGLGMAAGYFGGRLDSAITTLADVNLAMPVVLLLIAVAAVTGPSATVTIATLGLTYWVGYARVSRNLARSLRNRDFVLAPLTQGGGHGWVIRKHILPNVFSQTLIIAATDIATIILIESSLEYLGLGVQPPVPSWGSMIFEGQKYLGSNPWLAILPGIVMFLTVAGAQFTSQRFTAEGSTGALLRKGRTA</sequence>
<dbReference type="InterPro" id="IPR035906">
    <property type="entry name" value="MetI-like_sf"/>
</dbReference>
<feature type="transmembrane region" description="Helical" evidence="7">
    <location>
        <begin position="280"/>
        <end position="298"/>
    </location>
</feature>
<dbReference type="PANTHER" id="PTHR43386">
    <property type="entry name" value="OLIGOPEPTIDE TRANSPORT SYSTEM PERMEASE PROTEIN APPC"/>
    <property type="match status" value="1"/>
</dbReference>
<comment type="subcellular location">
    <subcellularLocation>
        <location evidence="1 7">Cell membrane</location>
        <topology evidence="1 7">Multi-pass membrane protein</topology>
    </subcellularLocation>
</comment>
<name>A0A024H4X2_9MICC</name>
<gene>
    <name evidence="10" type="ORF">ARTSIC4J27_3200</name>
</gene>
<dbReference type="SUPFAM" id="SSF161098">
    <property type="entry name" value="MetI-like"/>
    <property type="match status" value="1"/>
</dbReference>
<feature type="region of interest" description="Disordered" evidence="8">
    <location>
        <begin position="1"/>
        <end position="40"/>
    </location>
</feature>
<organism evidence="10 11">
    <name type="scientific">Pseudarthrobacter siccitolerans</name>
    <dbReference type="NCBI Taxonomy" id="861266"/>
    <lineage>
        <taxon>Bacteria</taxon>
        <taxon>Bacillati</taxon>
        <taxon>Actinomycetota</taxon>
        <taxon>Actinomycetes</taxon>
        <taxon>Micrococcales</taxon>
        <taxon>Micrococcaceae</taxon>
        <taxon>Pseudarthrobacter</taxon>
    </lineage>
</organism>
<proteinExistence type="inferred from homology"/>
<evidence type="ECO:0000256" key="5">
    <source>
        <dbReference type="ARBA" id="ARBA00022989"/>
    </source>
</evidence>
<reference evidence="11" key="1">
    <citation type="journal article" date="2014" name="Genome Announc.">
        <title>Genome Sequence of Arthrobacter siccitolerans 4J27, a Xeroprotectant-Producing Desiccation-Tolerant Microorganism.</title>
        <authorList>
            <person name="Manzanera M."/>
            <person name="Santa-Cruz-Calvo L."/>
            <person name="Vilchez J.I."/>
            <person name="Garcia-Fontana C."/>
            <person name="Silva-Castro G.A."/>
            <person name="Calvo C."/>
            <person name="Gonzalez-Lopez J."/>
        </authorList>
    </citation>
    <scope>NUCLEOTIDE SEQUENCE [LARGE SCALE GENOMIC DNA]</scope>
    <source>
        <strain evidence="11">4J27</strain>
    </source>
</reference>
<evidence type="ECO:0000256" key="3">
    <source>
        <dbReference type="ARBA" id="ARBA00022475"/>
    </source>
</evidence>
<dbReference type="Proteomes" id="UP000035722">
    <property type="component" value="Unassembled WGS sequence"/>
</dbReference>
<feature type="compositionally biased region" description="Basic residues" evidence="8">
    <location>
        <begin position="30"/>
        <end position="40"/>
    </location>
</feature>
<dbReference type="Pfam" id="PF00528">
    <property type="entry name" value="BPD_transp_1"/>
    <property type="match status" value="1"/>
</dbReference>
<dbReference type="GO" id="GO:0005886">
    <property type="term" value="C:plasma membrane"/>
    <property type="evidence" value="ECO:0007669"/>
    <property type="project" value="UniProtKB-SubCell"/>
</dbReference>
<feature type="compositionally biased region" description="Low complexity" evidence="8">
    <location>
        <begin position="7"/>
        <end position="27"/>
    </location>
</feature>